<dbReference type="Proteomes" id="UP000472275">
    <property type="component" value="Unassembled WGS sequence"/>
</dbReference>
<organism evidence="3 4">
    <name type="scientific">Aquila chrysaetos chrysaetos</name>
    <dbReference type="NCBI Taxonomy" id="223781"/>
    <lineage>
        <taxon>Eukaryota</taxon>
        <taxon>Metazoa</taxon>
        <taxon>Chordata</taxon>
        <taxon>Craniata</taxon>
        <taxon>Vertebrata</taxon>
        <taxon>Euteleostomi</taxon>
        <taxon>Archelosauria</taxon>
        <taxon>Archosauria</taxon>
        <taxon>Dinosauria</taxon>
        <taxon>Saurischia</taxon>
        <taxon>Theropoda</taxon>
        <taxon>Coelurosauria</taxon>
        <taxon>Aves</taxon>
        <taxon>Neognathae</taxon>
        <taxon>Neoaves</taxon>
        <taxon>Telluraves</taxon>
        <taxon>Accipitrimorphae</taxon>
        <taxon>Accipitriformes</taxon>
        <taxon>Accipitridae</taxon>
        <taxon>Accipitrinae</taxon>
        <taxon>Aquila</taxon>
    </lineage>
</organism>
<keyword evidence="2" id="KW-0472">Membrane</keyword>
<keyword evidence="2" id="KW-0812">Transmembrane</keyword>
<feature type="transmembrane region" description="Helical" evidence="2">
    <location>
        <begin position="57"/>
        <end position="80"/>
    </location>
</feature>
<protein>
    <recommendedName>
        <fullName evidence="5">Crumbs cell polarity complex component 3</fullName>
    </recommendedName>
</protein>
<evidence type="ECO:0000256" key="2">
    <source>
        <dbReference type="SAM" id="Phobius"/>
    </source>
</evidence>
<evidence type="ECO:0000313" key="4">
    <source>
        <dbReference type="Proteomes" id="UP000472275"/>
    </source>
</evidence>
<evidence type="ECO:0008006" key="5">
    <source>
        <dbReference type="Google" id="ProtNLM"/>
    </source>
</evidence>
<dbReference type="InParanoid" id="A0A663FGC8"/>
<evidence type="ECO:0000313" key="3">
    <source>
        <dbReference type="Ensembl" id="ENSACCP00020023149.1"/>
    </source>
</evidence>
<dbReference type="AlphaFoldDB" id="A0A663FGC8"/>
<feature type="compositionally biased region" description="Basic and acidic residues" evidence="1">
    <location>
        <begin position="88"/>
        <end position="100"/>
    </location>
</feature>
<reference evidence="3" key="2">
    <citation type="submission" date="2025-09" db="UniProtKB">
        <authorList>
            <consortium name="Ensembl"/>
        </authorList>
    </citation>
    <scope>IDENTIFICATION</scope>
</reference>
<accession>A0A663FGC8</accession>
<proteinExistence type="predicted"/>
<name>A0A663FGC8_AQUCH</name>
<keyword evidence="4" id="KW-1185">Reference proteome</keyword>
<keyword evidence="2" id="KW-1133">Transmembrane helix</keyword>
<dbReference type="Ensembl" id="ENSACCT00020024171.1">
    <property type="protein sequence ID" value="ENSACCP00020023149.1"/>
    <property type="gene ID" value="ENSACCG00020015905.1"/>
</dbReference>
<evidence type="ECO:0000256" key="1">
    <source>
        <dbReference type="SAM" id="MobiDB-lite"/>
    </source>
</evidence>
<sequence>MGGPDSWVTFLGGVGQILGGGFGVTPDTWVPPPGGAGPVSGAGTGWGRDSTLGVSTVALTVVLGGLGAFGLVGLLLFLALRLREKRRTEGSYRPSREEQAGARAPPPAPLRLPPEERLI</sequence>
<feature type="region of interest" description="Disordered" evidence="1">
    <location>
        <begin position="88"/>
        <end position="119"/>
    </location>
</feature>
<reference evidence="3" key="1">
    <citation type="submission" date="2025-08" db="UniProtKB">
        <authorList>
            <consortium name="Ensembl"/>
        </authorList>
    </citation>
    <scope>IDENTIFICATION</scope>
</reference>